<reference evidence="1 2" key="1">
    <citation type="submission" date="2019-07" db="EMBL/GenBank/DDBJ databases">
        <authorList>
            <person name="Jastrzebski P J."/>
            <person name="Paukszto L."/>
            <person name="Jastrzebski P J."/>
        </authorList>
    </citation>
    <scope>NUCLEOTIDE SEQUENCE [LARGE SCALE GENOMIC DNA]</scope>
    <source>
        <strain evidence="1 2">WMS-il1</strain>
    </source>
</reference>
<name>A0A564Z0G9_HYMDI</name>
<proteinExistence type="predicted"/>
<dbReference type="Proteomes" id="UP000321570">
    <property type="component" value="Unassembled WGS sequence"/>
</dbReference>
<dbReference type="AlphaFoldDB" id="A0A564Z0G9"/>
<evidence type="ECO:0000313" key="1">
    <source>
        <dbReference type="EMBL" id="VUZ53017.1"/>
    </source>
</evidence>
<gene>
    <name evidence="1" type="ORF">WMSIL1_LOCUS11462</name>
</gene>
<evidence type="ECO:0000313" key="2">
    <source>
        <dbReference type="Proteomes" id="UP000321570"/>
    </source>
</evidence>
<keyword evidence="2" id="KW-1185">Reference proteome</keyword>
<sequence>MEKFTSDTGDLITRMYLETTTLTVTARNGDTFAFSFRLAAVRTPRSTSYKSLTSISPSNNATCLLASQTM</sequence>
<protein>
    <submittedName>
        <fullName evidence="1">Uncharacterized protein</fullName>
    </submittedName>
</protein>
<dbReference type="EMBL" id="CABIJS010000544">
    <property type="protein sequence ID" value="VUZ53017.1"/>
    <property type="molecule type" value="Genomic_DNA"/>
</dbReference>
<organism evidence="1 2">
    <name type="scientific">Hymenolepis diminuta</name>
    <name type="common">Rat tapeworm</name>
    <dbReference type="NCBI Taxonomy" id="6216"/>
    <lineage>
        <taxon>Eukaryota</taxon>
        <taxon>Metazoa</taxon>
        <taxon>Spiralia</taxon>
        <taxon>Lophotrochozoa</taxon>
        <taxon>Platyhelminthes</taxon>
        <taxon>Cestoda</taxon>
        <taxon>Eucestoda</taxon>
        <taxon>Cyclophyllidea</taxon>
        <taxon>Hymenolepididae</taxon>
        <taxon>Hymenolepis</taxon>
    </lineage>
</organism>
<accession>A0A564Z0G9</accession>